<comment type="caution">
    <text evidence="3">The sequence shown here is derived from an EMBL/GenBank/DDBJ whole genome shotgun (WGS) entry which is preliminary data.</text>
</comment>
<accession>A0ABN8GDB8</accession>
<dbReference type="InterPro" id="IPR050194">
    <property type="entry name" value="Glycosyltransferase_grp1"/>
</dbReference>
<dbReference type="GO" id="GO:0102710">
    <property type="term" value="F:D-inositol-3-phosphate glycosyltransferase activity"/>
    <property type="evidence" value="ECO:0007669"/>
    <property type="project" value="UniProtKB-EC"/>
</dbReference>
<evidence type="ECO:0000259" key="2">
    <source>
        <dbReference type="Pfam" id="PF00534"/>
    </source>
</evidence>
<feature type="domain" description="Glycosyl transferase family 1" evidence="2">
    <location>
        <begin position="214"/>
        <end position="381"/>
    </location>
</feature>
<dbReference type="PANTHER" id="PTHR45947:SF3">
    <property type="entry name" value="SULFOQUINOVOSYL TRANSFERASE SQD2"/>
    <property type="match status" value="1"/>
</dbReference>
<sequence>MSAYPFEGRGTACRLKQSKPKMLLFSHICSPKYVTGAEKLLLFMVRELVPTFTCVLVVPNEGIIAEQARGLGVAVIVQEIPLLVSLYLALPHMMNELEEKKREKAWRELFVFLHRQKPDIVLTNTVVHPLPAIAAKTLEIPVIWTIMETIRETPHTHEAAALIEQYADYVVGISESTAAPLRTPGLLPKTTIIPPSWDHAALSPVSWPVNRMNRRRQFGISDGQRLIGYISSSIFEAKGLQHFMEMAVDIAERHPHAMFLIVGNPVDTGYFERCLDHARGRNLMERFRWLRFEEQIETIYPAMDIVVVPSLTVEGFGMTALEGMVFGKPVVVYGSGGLAELGEATGNADYVVPTGDVDGLFSRVNALLGDERTLQAVGERNAATAIQVFGIAAYREKLRMFVSGLAIRSYSPPRLVRGTGMTVYALQDGELRPFGSEGSFLHAGHRFEDVRLVPDEFIASLPQGPPIGGDNALSRRSTSKRRRSRRKRLTRGAGRGMVQRRHRQQERRRSRRKRRMTRSG</sequence>
<dbReference type="Pfam" id="PF00534">
    <property type="entry name" value="Glycos_transf_1"/>
    <property type="match status" value="1"/>
</dbReference>
<keyword evidence="3" id="KW-0808">Transferase</keyword>
<dbReference type="SUPFAM" id="SSF53756">
    <property type="entry name" value="UDP-Glycosyltransferase/glycogen phosphorylase"/>
    <property type="match status" value="1"/>
</dbReference>
<dbReference type="PANTHER" id="PTHR45947">
    <property type="entry name" value="SULFOQUINOVOSYL TRANSFERASE SQD2"/>
    <property type="match status" value="1"/>
</dbReference>
<name>A0ABN8GDB8_9BACL</name>
<dbReference type="InterPro" id="IPR001296">
    <property type="entry name" value="Glyco_trans_1"/>
</dbReference>
<organism evidence="3 4">
    <name type="scientific">Paenibacillus plantiphilus</name>
    <dbReference type="NCBI Taxonomy" id="2905650"/>
    <lineage>
        <taxon>Bacteria</taxon>
        <taxon>Bacillati</taxon>
        <taxon>Bacillota</taxon>
        <taxon>Bacilli</taxon>
        <taxon>Bacillales</taxon>
        <taxon>Paenibacillaceae</taxon>
        <taxon>Paenibacillus</taxon>
    </lineage>
</organism>
<reference evidence="3" key="1">
    <citation type="submission" date="2022-01" db="EMBL/GenBank/DDBJ databases">
        <authorList>
            <person name="Criscuolo A."/>
        </authorList>
    </citation>
    <scope>NUCLEOTIDE SEQUENCE</scope>
    <source>
        <strain evidence="3">CIP111893</strain>
    </source>
</reference>
<protein>
    <submittedName>
        <fullName evidence="3">D-inositol-3-phosphate glycosyltransferase</fullName>
        <ecNumber evidence="3">2.4.1.250</ecNumber>
    </submittedName>
</protein>
<evidence type="ECO:0000313" key="3">
    <source>
        <dbReference type="EMBL" id="CAH1206213.1"/>
    </source>
</evidence>
<dbReference type="Proteomes" id="UP000838686">
    <property type="component" value="Unassembled WGS sequence"/>
</dbReference>
<dbReference type="EC" id="2.4.1.250" evidence="3"/>
<gene>
    <name evidence="3" type="primary">mshA_3</name>
    <name evidence="3" type="ORF">PAECIP111893_02468</name>
</gene>
<keyword evidence="4" id="KW-1185">Reference proteome</keyword>
<feature type="compositionally biased region" description="Basic residues" evidence="1">
    <location>
        <begin position="498"/>
        <end position="520"/>
    </location>
</feature>
<feature type="region of interest" description="Disordered" evidence="1">
    <location>
        <begin position="461"/>
        <end position="520"/>
    </location>
</feature>
<keyword evidence="3" id="KW-0328">Glycosyltransferase</keyword>
<dbReference type="EMBL" id="CAKMMF010000012">
    <property type="protein sequence ID" value="CAH1206213.1"/>
    <property type="molecule type" value="Genomic_DNA"/>
</dbReference>
<proteinExistence type="predicted"/>
<feature type="compositionally biased region" description="Basic residues" evidence="1">
    <location>
        <begin position="477"/>
        <end position="490"/>
    </location>
</feature>
<evidence type="ECO:0000256" key="1">
    <source>
        <dbReference type="SAM" id="MobiDB-lite"/>
    </source>
</evidence>
<evidence type="ECO:0000313" key="4">
    <source>
        <dbReference type="Proteomes" id="UP000838686"/>
    </source>
</evidence>
<dbReference type="Gene3D" id="3.40.50.2000">
    <property type="entry name" value="Glycogen Phosphorylase B"/>
    <property type="match status" value="2"/>
</dbReference>
<dbReference type="CDD" id="cd03801">
    <property type="entry name" value="GT4_PimA-like"/>
    <property type="match status" value="1"/>
</dbReference>